<reference evidence="7 8" key="1">
    <citation type="submission" date="2017-08" db="EMBL/GenBank/DDBJ databases">
        <title>Resequencing and Reannotation of the genome of Pyrococcus furiosus type strain DSM3638.</title>
        <authorList>
            <person name="Reichelt R.M."/>
            <person name="Bunk B."/>
        </authorList>
    </citation>
    <scope>NUCLEOTIDE SEQUENCE [LARGE SCALE GENOMIC DNA]</scope>
    <source>
        <strain evidence="7 8">DSM 3638</strain>
    </source>
</reference>
<name>A0A5C0XRG0_PYRFU</name>
<feature type="transmembrane region" description="Helical" evidence="6">
    <location>
        <begin position="145"/>
        <end position="162"/>
    </location>
</feature>
<dbReference type="NCBIfam" id="NF037979">
    <property type="entry name" value="Na_transp"/>
    <property type="match status" value="1"/>
</dbReference>
<feature type="transmembrane region" description="Helical" evidence="6">
    <location>
        <begin position="50"/>
        <end position="71"/>
    </location>
</feature>
<dbReference type="InterPro" id="IPR037272">
    <property type="entry name" value="SNS_sf"/>
</dbReference>
<feature type="transmembrane region" description="Helical" evidence="6">
    <location>
        <begin position="20"/>
        <end position="38"/>
    </location>
</feature>
<evidence type="ECO:0000256" key="6">
    <source>
        <dbReference type="SAM" id="Phobius"/>
    </source>
</evidence>
<sequence length="253" mass="27706">MITSFKPITFDMIRVAADRAIYAVGLGFGFYIMLGSFIGKRFSPEKIISIGILIQLILGIIGTFAIINFLGASESGEMILKEYAQGEEEEALAILGYLPTIISSTLILALIGIAVFLAGLTSILPTSEVALQIIQHLTRKPRTKAALWLFMIVLLVGLTNSAPEISDMFLKCVSAMVFIVAIFELLPIITTEKKLSIAKVVAGISALIFLIGFGLQIKHIIEIRYYISLALVVILFIEALLWEKIAPQSEEEI</sequence>
<dbReference type="EMBL" id="CP023154">
    <property type="protein sequence ID" value="QEK79342.1"/>
    <property type="molecule type" value="Genomic_DNA"/>
</dbReference>
<organism evidence="7 8">
    <name type="scientific">Pyrococcus furiosus (strain ATCC 43587 / DSM 3638 / JCM 8422 / Vc1)</name>
    <dbReference type="NCBI Taxonomy" id="186497"/>
    <lineage>
        <taxon>Archaea</taxon>
        <taxon>Methanobacteriati</taxon>
        <taxon>Methanobacteriota</taxon>
        <taxon>Thermococci</taxon>
        <taxon>Thermococcales</taxon>
        <taxon>Thermococcaceae</taxon>
        <taxon>Pyrococcus</taxon>
    </lineage>
</organism>
<dbReference type="AlphaFoldDB" id="A0A5C0XRG0"/>
<evidence type="ECO:0000313" key="7">
    <source>
        <dbReference type="EMBL" id="QEK79342.1"/>
    </source>
</evidence>
<dbReference type="SUPFAM" id="SSF161070">
    <property type="entry name" value="SNF-like"/>
    <property type="match status" value="1"/>
</dbReference>
<dbReference type="GO" id="GO:0016020">
    <property type="term" value="C:membrane"/>
    <property type="evidence" value="ECO:0007669"/>
    <property type="project" value="UniProtKB-SubCell"/>
</dbReference>
<dbReference type="Proteomes" id="UP000324354">
    <property type="component" value="Chromosome"/>
</dbReference>
<feature type="transmembrane region" description="Helical" evidence="6">
    <location>
        <begin position="168"/>
        <end position="189"/>
    </location>
</feature>
<feature type="transmembrane region" description="Helical" evidence="6">
    <location>
        <begin position="91"/>
        <end position="124"/>
    </location>
</feature>
<dbReference type="PROSITE" id="PS50267">
    <property type="entry name" value="NA_NEUROTRAN_SYMP_3"/>
    <property type="match status" value="1"/>
</dbReference>
<proteinExistence type="predicted"/>
<protein>
    <submittedName>
        <fullName evidence="7">Uncharacterized protein</fullName>
    </submittedName>
</protein>
<evidence type="ECO:0000313" key="8">
    <source>
        <dbReference type="Proteomes" id="UP000324354"/>
    </source>
</evidence>
<keyword evidence="3 6" id="KW-0812">Transmembrane</keyword>
<feature type="transmembrane region" description="Helical" evidence="6">
    <location>
        <begin position="196"/>
        <end position="217"/>
    </location>
</feature>
<evidence type="ECO:0000256" key="3">
    <source>
        <dbReference type="ARBA" id="ARBA00022692"/>
    </source>
</evidence>
<dbReference type="InterPro" id="IPR000175">
    <property type="entry name" value="Na/ntran_symport"/>
</dbReference>
<evidence type="ECO:0000256" key="5">
    <source>
        <dbReference type="ARBA" id="ARBA00023136"/>
    </source>
</evidence>
<comment type="subcellular location">
    <subcellularLocation>
        <location evidence="1">Membrane</location>
        <topology evidence="1">Multi-pass membrane protein</topology>
    </subcellularLocation>
</comment>
<evidence type="ECO:0000256" key="1">
    <source>
        <dbReference type="ARBA" id="ARBA00004141"/>
    </source>
</evidence>
<feature type="transmembrane region" description="Helical" evidence="6">
    <location>
        <begin position="223"/>
        <end position="242"/>
    </location>
</feature>
<keyword evidence="4 6" id="KW-1133">Transmembrane helix</keyword>
<evidence type="ECO:0000256" key="2">
    <source>
        <dbReference type="ARBA" id="ARBA00022448"/>
    </source>
</evidence>
<dbReference type="OrthoDB" id="99721at2157"/>
<evidence type="ECO:0000256" key="4">
    <source>
        <dbReference type="ARBA" id="ARBA00022989"/>
    </source>
</evidence>
<keyword evidence="5 6" id="KW-0472">Membrane</keyword>
<keyword evidence="2" id="KW-0813">Transport</keyword>
<gene>
    <name evidence="7" type="ORF">PFDSM3638_08745</name>
</gene>
<accession>A0A5C0XRG0</accession>